<accession>A0ABS4IZ71</accession>
<reference evidence="4 5" key="1">
    <citation type="submission" date="2021-03" db="EMBL/GenBank/DDBJ databases">
        <title>Genomic Encyclopedia of Type Strains, Phase IV (KMG-IV): sequencing the most valuable type-strain genomes for metagenomic binning, comparative biology and taxonomic classification.</title>
        <authorList>
            <person name="Goeker M."/>
        </authorList>
    </citation>
    <scope>NUCLEOTIDE SEQUENCE [LARGE SCALE GENOMIC DNA]</scope>
    <source>
        <strain evidence="4 5">DSM 26048</strain>
    </source>
</reference>
<keyword evidence="2" id="KW-0472">Membrane</keyword>
<name>A0ABS4IZ71_9BACL</name>
<comment type="caution">
    <text evidence="4">The sequence shown here is derived from an EMBL/GenBank/DDBJ whole genome shotgun (WGS) entry which is preliminary data.</text>
</comment>
<feature type="transmembrane region" description="Helical" evidence="2">
    <location>
        <begin position="112"/>
        <end position="132"/>
    </location>
</feature>
<feature type="region of interest" description="Disordered" evidence="1">
    <location>
        <begin position="181"/>
        <end position="336"/>
    </location>
</feature>
<keyword evidence="2" id="KW-0812">Transmembrane</keyword>
<feature type="domain" description="Putative zinc-finger" evidence="3">
    <location>
        <begin position="3"/>
        <end position="37"/>
    </location>
</feature>
<feature type="compositionally biased region" description="Basic and acidic residues" evidence="1">
    <location>
        <begin position="203"/>
        <end position="220"/>
    </location>
</feature>
<proteinExistence type="predicted"/>
<feature type="region of interest" description="Disordered" evidence="1">
    <location>
        <begin position="80"/>
        <end position="107"/>
    </location>
</feature>
<gene>
    <name evidence="4" type="ORF">J2Z66_004501</name>
</gene>
<dbReference type="Pfam" id="PF13490">
    <property type="entry name" value="zf-HC2"/>
    <property type="match status" value="1"/>
</dbReference>
<evidence type="ECO:0000256" key="2">
    <source>
        <dbReference type="SAM" id="Phobius"/>
    </source>
</evidence>
<sequence>MNCQEVMELMQRQLDDDLNAQEHEQLSAHIAYCKECAEIFERLKMLSDELTNLPKVVPAYSLVDAILPKLGEIDRQVIAGSGQESTQSSKTIPANQQPQPNPRTRRRFGSQISWKLVSGVVAAGLVLGFAIYNPKNPLSDSAFDLIQSKSTQMETTSEGASDSAGGNANSFSAKVEENAPLSGDMKAQDQKGSASASPAAGAENDKELQNKLEVTEKPEVEEQTATPTRGTDDKNKGDKNKGENREINKEIKKDAPAVGATSNGGAPTAPGASPTGTSADQPSDMEASNVEDPNIQSDKANDEPLTSGAAPPSVSTEKSLGGEAYKNEAGVKQPSFSAITSLMPEETLKSKDDKYLAAIEQHHVTIKDAATAEVIFSSERVWKEGEGITLVEWSEDGKLTYQVSSNQTSQSFQIDTASKTEIVINKSSSTK</sequence>
<feature type="compositionally biased region" description="Basic and acidic residues" evidence="1">
    <location>
        <begin position="230"/>
        <end position="255"/>
    </location>
</feature>
<evidence type="ECO:0000313" key="4">
    <source>
        <dbReference type="EMBL" id="MBP1992888.1"/>
    </source>
</evidence>
<organism evidence="4 5">
    <name type="scientific">Paenibacillus eucommiae</name>
    <dbReference type="NCBI Taxonomy" id="1355755"/>
    <lineage>
        <taxon>Bacteria</taxon>
        <taxon>Bacillati</taxon>
        <taxon>Bacillota</taxon>
        <taxon>Bacilli</taxon>
        <taxon>Bacillales</taxon>
        <taxon>Paenibacillaceae</taxon>
        <taxon>Paenibacillus</taxon>
    </lineage>
</organism>
<evidence type="ECO:0000256" key="1">
    <source>
        <dbReference type="SAM" id="MobiDB-lite"/>
    </source>
</evidence>
<keyword evidence="2" id="KW-1133">Transmembrane helix</keyword>
<feature type="compositionally biased region" description="Polar residues" evidence="1">
    <location>
        <begin position="82"/>
        <end position="92"/>
    </location>
</feature>
<keyword evidence="5" id="KW-1185">Reference proteome</keyword>
<dbReference type="RefSeq" id="WP_209974267.1">
    <property type="nucleotide sequence ID" value="NZ_JAGGLB010000015.1"/>
</dbReference>
<feature type="compositionally biased region" description="Low complexity" evidence="1">
    <location>
        <begin position="192"/>
        <end position="202"/>
    </location>
</feature>
<protein>
    <recommendedName>
        <fullName evidence="3">Putative zinc-finger domain-containing protein</fullName>
    </recommendedName>
</protein>
<evidence type="ECO:0000259" key="3">
    <source>
        <dbReference type="Pfam" id="PF13490"/>
    </source>
</evidence>
<evidence type="ECO:0000313" key="5">
    <source>
        <dbReference type="Proteomes" id="UP001519287"/>
    </source>
</evidence>
<dbReference type="Proteomes" id="UP001519287">
    <property type="component" value="Unassembled WGS sequence"/>
</dbReference>
<dbReference type="InterPro" id="IPR027383">
    <property type="entry name" value="Znf_put"/>
</dbReference>
<dbReference type="EMBL" id="JAGGLB010000015">
    <property type="protein sequence ID" value="MBP1992888.1"/>
    <property type="molecule type" value="Genomic_DNA"/>
</dbReference>